<name>A0ABN9Q640_9DINO</name>
<accession>A0ABN9Q640</accession>
<proteinExistence type="predicted"/>
<sequence length="124" mass="13569">IGGATDETTKTGRVTLDDKAVPLMQMGPTFFAYHASRLPALHHAAARGLLPLLQNADGASYIFVNGGSGRNRSPMRVNTHSIWGLAEALRQELRSSPVRVEELRVTWSSTGCRRSGSWTPVLRR</sequence>
<protein>
    <submittedName>
        <fullName evidence="1">Uncharacterized protein</fullName>
    </submittedName>
</protein>
<reference evidence="1" key="1">
    <citation type="submission" date="2023-10" db="EMBL/GenBank/DDBJ databases">
        <authorList>
            <person name="Chen Y."/>
            <person name="Shah S."/>
            <person name="Dougan E. K."/>
            <person name="Thang M."/>
            <person name="Chan C."/>
        </authorList>
    </citation>
    <scope>NUCLEOTIDE SEQUENCE [LARGE SCALE GENOMIC DNA]</scope>
</reference>
<comment type="caution">
    <text evidence="1">The sequence shown here is derived from an EMBL/GenBank/DDBJ whole genome shotgun (WGS) entry which is preliminary data.</text>
</comment>
<dbReference type="Proteomes" id="UP001189429">
    <property type="component" value="Unassembled WGS sequence"/>
</dbReference>
<feature type="non-terminal residue" evidence="1">
    <location>
        <position position="1"/>
    </location>
</feature>
<evidence type="ECO:0000313" key="1">
    <source>
        <dbReference type="EMBL" id="CAK0801225.1"/>
    </source>
</evidence>
<evidence type="ECO:0000313" key="2">
    <source>
        <dbReference type="Proteomes" id="UP001189429"/>
    </source>
</evidence>
<organism evidence="1 2">
    <name type="scientific">Prorocentrum cordatum</name>
    <dbReference type="NCBI Taxonomy" id="2364126"/>
    <lineage>
        <taxon>Eukaryota</taxon>
        <taxon>Sar</taxon>
        <taxon>Alveolata</taxon>
        <taxon>Dinophyceae</taxon>
        <taxon>Prorocentrales</taxon>
        <taxon>Prorocentraceae</taxon>
        <taxon>Prorocentrum</taxon>
    </lineage>
</organism>
<keyword evidence="2" id="KW-1185">Reference proteome</keyword>
<gene>
    <name evidence="1" type="ORF">PCOR1329_LOCUS9165</name>
</gene>
<dbReference type="EMBL" id="CAUYUJ010002538">
    <property type="protein sequence ID" value="CAK0801225.1"/>
    <property type="molecule type" value="Genomic_DNA"/>
</dbReference>